<dbReference type="InterPro" id="IPR009164">
    <property type="entry name" value="FBPtase_class3"/>
</dbReference>
<dbReference type="OrthoDB" id="9779903at2"/>
<sequence length="667" mass="76968">MIFYDENNLKVIEKDLRYLKLLSKQYPTISSASTEIINLQAILNLPKGTEHFISDIHGEYESFTHMLKNASGVLRRKIDDVFGNSLVEHQKSALATLIYYPEQKLELVKKTETNIKDWYKVTLHQLVEICKNVSSKYTRSKVRKVLPPDFAYVIEELLHEQGDRIDKQDYYNGIINAIIDINRADQFIVAISKVIQRLAVDRLHIIGDIYDRGPGADIILDALMEHHSVDIQWGNHDILWMGAASGCEACVANVLRISLRYANLRTIEDGYGINLLPLATFAMDTYDDDPCKDFIPKTIDKNISESEISLFAKMHKAIAIIQFKVEGNIIKRRAEFGMNDRLLLDKIDIEKGEINLYGKIYKLNDTNFPTIDFKNPYKLTNGESELIDKLTNSFLNSEKLQKHINFLYSKGSMYLVCNSNLLYHGCIPLNKDGSFKEVKIGNIKYSGRSLLDRFDRVARDSYFFKNDERVKRYGMDMMWYLWCGPDSPEFSKKRMTTFERYFIDDKNTHYEEKNYYYKYRDDETICKNILTEFNLDPEESHIINGHIPVKTKEGENPIKGNGRLLVIDGGFCKAYQPQTGIAGYTLIYNSYGLLLTSHEPFTAIQDAIKNNEDIISSTKILEHAVKRKKVADTDIGRELEEQIANLEKLLTAYRKGFIKEENSSDIF</sequence>
<dbReference type="KEGG" id="cfer:D4Z93_05040"/>
<keyword evidence="6" id="KW-1185">Reference proteome</keyword>
<dbReference type="EC" id="3.1.3.11" evidence="4"/>
<dbReference type="Pfam" id="PF06874">
    <property type="entry name" value="FBPase_2"/>
    <property type="match status" value="1"/>
</dbReference>
<dbReference type="SUPFAM" id="SSF56300">
    <property type="entry name" value="Metallo-dependent phosphatases"/>
    <property type="match status" value="2"/>
</dbReference>
<evidence type="ECO:0000313" key="6">
    <source>
        <dbReference type="Proteomes" id="UP000266301"/>
    </source>
</evidence>
<dbReference type="GO" id="GO:0006094">
    <property type="term" value="P:gluconeogenesis"/>
    <property type="evidence" value="ECO:0007669"/>
    <property type="project" value="UniProtKB-UniRule"/>
</dbReference>
<dbReference type="GO" id="GO:0042132">
    <property type="term" value="F:fructose 1,6-bisphosphate 1-phosphatase activity"/>
    <property type="evidence" value="ECO:0007669"/>
    <property type="project" value="UniProtKB-UniRule"/>
</dbReference>
<dbReference type="HAMAP" id="MF_01854">
    <property type="entry name" value="FBPase_class3"/>
    <property type="match status" value="1"/>
</dbReference>
<evidence type="ECO:0000256" key="2">
    <source>
        <dbReference type="ARBA" id="ARBA00023211"/>
    </source>
</evidence>
<comment type="similarity">
    <text evidence="4">Belongs to the FBPase class 3 family.</text>
</comment>
<gene>
    <name evidence="4" type="primary">fbp</name>
    <name evidence="5" type="ORF">D4Z93_05040</name>
</gene>
<name>A0A386H355_9CLOT</name>
<dbReference type="UniPathway" id="UPA00138"/>
<accession>A0A386H355</accession>
<evidence type="ECO:0000256" key="4">
    <source>
        <dbReference type="HAMAP-Rule" id="MF_01854"/>
    </source>
</evidence>
<keyword evidence="2 4" id="KW-0464">Manganese</keyword>
<dbReference type="EMBL" id="CP032416">
    <property type="protein sequence ID" value="AYD39915.1"/>
    <property type="molecule type" value="Genomic_DNA"/>
</dbReference>
<organism evidence="5 6">
    <name type="scientific">Clostridium fermenticellae</name>
    <dbReference type="NCBI Taxonomy" id="2068654"/>
    <lineage>
        <taxon>Bacteria</taxon>
        <taxon>Bacillati</taxon>
        <taxon>Bacillota</taxon>
        <taxon>Clostridia</taxon>
        <taxon>Eubacteriales</taxon>
        <taxon>Clostridiaceae</taxon>
        <taxon>Clostridium</taxon>
    </lineage>
</organism>
<keyword evidence="1 4" id="KW-0378">Hydrolase</keyword>
<reference evidence="5 6" key="1">
    <citation type="journal article" date="2019" name="Int. J. Syst. Evol. Microbiol.">
        <title>Clostridium fermenticellae sp. nov., isolated from the mud in a fermentation cellar for the production of the Chinese liquor, baijiu.</title>
        <authorList>
            <person name="Xu P.X."/>
            <person name="Chai L.J."/>
            <person name="Qiu T."/>
            <person name="Zhang X.J."/>
            <person name="Lu Z.M."/>
            <person name="Xiao C."/>
            <person name="Wang S.T."/>
            <person name="Shen C.H."/>
            <person name="Shi J.S."/>
            <person name="Xu Z.H."/>
        </authorList>
    </citation>
    <scope>NUCLEOTIDE SEQUENCE [LARGE SCALE GENOMIC DNA]</scope>
    <source>
        <strain evidence="5 6">JN500901</strain>
    </source>
</reference>
<dbReference type="Proteomes" id="UP000266301">
    <property type="component" value="Chromosome"/>
</dbReference>
<dbReference type="AlphaFoldDB" id="A0A386H355"/>
<evidence type="ECO:0000313" key="5">
    <source>
        <dbReference type="EMBL" id="AYD39915.1"/>
    </source>
</evidence>
<keyword evidence="3 4" id="KW-0119">Carbohydrate metabolism</keyword>
<dbReference type="InterPro" id="IPR029052">
    <property type="entry name" value="Metallo-depent_PP-like"/>
</dbReference>
<proteinExistence type="inferred from homology"/>
<dbReference type="RefSeq" id="WP_119970940.1">
    <property type="nucleotide sequence ID" value="NZ_CP032416.1"/>
</dbReference>
<evidence type="ECO:0000256" key="3">
    <source>
        <dbReference type="ARBA" id="ARBA00023277"/>
    </source>
</evidence>
<comment type="catalytic activity">
    <reaction evidence="4">
        <text>beta-D-fructose 1,6-bisphosphate + H2O = beta-D-fructose 6-phosphate + phosphate</text>
        <dbReference type="Rhea" id="RHEA:11064"/>
        <dbReference type="ChEBI" id="CHEBI:15377"/>
        <dbReference type="ChEBI" id="CHEBI:32966"/>
        <dbReference type="ChEBI" id="CHEBI:43474"/>
        <dbReference type="ChEBI" id="CHEBI:57634"/>
        <dbReference type="EC" id="3.1.3.11"/>
    </reaction>
</comment>
<comment type="cofactor">
    <cofactor evidence="4">
        <name>Mn(2+)</name>
        <dbReference type="ChEBI" id="CHEBI:29035"/>
    </cofactor>
</comment>
<protein>
    <recommendedName>
        <fullName evidence="4">Fructose-1,6-bisphosphatase class 3</fullName>
        <shortName evidence="4">FBPase class 3</shortName>
        <ecNumber evidence="4">3.1.3.11</ecNumber>
    </recommendedName>
    <alternativeName>
        <fullName evidence="4">D-fructose-1,6-bisphosphate 1-phosphohydrolase class 3</fullName>
    </alternativeName>
</protein>
<comment type="pathway">
    <text evidence="4">Carbohydrate biosynthesis; gluconeogenesis.</text>
</comment>
<dbReference type="Gene3D" id="3.60.21.10">
    <property type="match status" value="1"/>
</dbReference>
<evidence type="ECO:0000256" key="1">
    <source>
        <dbReference type="ARBA" id="ARBA00022801"/>
    </source>
</evidence>
<dbReference type="PIRSF" id="PIRSF000906">
    <property type="entry name" value="FBPtase_Bacill"/>
    <property type="match status" value="1"/>
</dbReference>